<dbReference type="PATRIC" id="fig|693979.3.peg.1800"/>
<keyword evidence="1" id="KW-0472">Membrane</keyword>
<keyword evidence="1" id="KW-1133">Transmembrane helix</keyword>
<sequence length="198" mass="22316">MTLLIFILIAFSVSALTFLIWIYNDYRKYKKQNNLIIILLLLFPTSLSAQYTDGGCRISFKWHDNQAGKLEQNKDGLTYRFIPGSTHWKITIKNNASEEARINWTNAQLIINGQVSGIYWETHTPETSSPSIIKSQSELSQTIAIAPSSTSKANLKLYDKKSIGKGNKAAVTIILPVSVGNQPQFFNTFDFIVTQVHQ</sequence>
<dbReference type="RefSeq" id="WP_013547301.1">
    <property type="nucleotide sequence ID" value="NC_014933.1"/>
</dbReference>
<name>E6SN38_BACT6</name>
<feature type="transmembrane region" description="Helical" evidence="1">
    <location>
        <begin position="6"/>
        <end position="23"/>
    </location>
</feature>
<dbReference type="EMBL" id="CP002352">
    <property type="protein sequence ID" value="ADV43707.1"/>
    <property type="molecule type" value="Genomic_DNA"/>
</dbReference>
<accession>E6SN38</accession>
<organism evidence="2 3">
    <name type="scientific">Bacteroides helcogenes (strain ATCC 35417 / DSM 20613 / JCM 6297 / CCUG 15421 / P 36-108)</name>
    <dbReference type="NCBI Taxonomy" id="693979"/>
    <lineage>
        <taxon>Bacteria</taxon>
        <taxon>Pseudomonadati</taxon>
        <taxon>Bacteroidota</taxon>
        <taxon>Bacteroidia</taxon>
        <taxon>Bacteroidales</taxon>
        <taxon>Bacteroidaceae</taxon>
        <taxon>Bacteroides</taxon>
    </lineage>
</organism>
<dbReference type="KEGG" id="bhl:Bache_1707"/>
<reference evidence="2 3" key="2">
    <citation type="journal article" date="2011" name="Stand. Genomic Sci.">
        <title>Complete genome sequence of Bacteroides helcogenes type strain (P 36-108).</title>
        <authorList>
            <person name="Pati A."/>
            <person name="Gronow S."/>
            <person name="Zeytun A."/>
            <person name="Lapidus A."/>
            <person name="Nolan M."/>
            <person name="Hammon N."/>
            <person name="Deshpande S."/>
            <person name="Cheng J.F."/>
            <person name="Tapia R."/>
            <person name="Han C."/>
            <person name="Goodwin L."/>
            <person name="Pitluck S."/>
            <person name="Liolios K."/>
            <person name="Pagani I."/>
            <person name="Ivanova N."/>
            <person name="Mavromatis K."/>
            <person name="Chen A."/>
            <person name="Palaniappan K."/>
            <person name="Land M."/>
            <person name="Hauser L."/>
            <person name="Chang Y.J."/>
            <person name="Jeffries C.D."/>
            <person name="Detter J.C."/>
            <person name="Brambilla E."/>
            <person name="Rohde M."/>
            <person name="Goker M."/>
            <person name="Woyke T."/>
            <person name="Bristow J."/>
            <person name="Eisen J.A."/>
            <person name="Markowitz V."/>
            <person name="Hugenholtz P."/>
            <person name="Kyrpides N.C."/>
            <person name="Klenk H.P."/>
            <person name="Lucas S."/>
        </authorList>
    </citation>
    <scope>NUCLEOTIDE SEQUENCE [LARGE SCALE GENOMIC DNA]</scope>
    <source>
        <strain evidence="3">ATCC 35417 / DSM 20613 / JCM 6297 / CCUG 15421 / P 36-108</strain>
    </source>
</reference>
<dbReference type="eggNOG" id="ENOG5030QNY">
    <property type="taxonomic scope" value="Bacteria"/>
</dbReference>
<evidence type="ECO:0000313" key="2">
    <source>
        <dbReference type="EMBL" id="ADV43707.1"/>
    </source>
</evidence>
<dbReference type="STRING" id="693979.Bache_1707"/>
<gene>
    <name evidence="2" type="ordered locus">Bache_1707</name>
</gene>
<dbReference type="OrthoDB" id="1049404at2"/>
<evidence type="ECO:0000313" key="3">
    <source>
        <dbReference type="Proteomes" id="UP000008630"/>
    </source>
</evidence>
<evidence type="ECO:0000256" key="1">
    <source>
        <dbReference type="SAM" id="Phobius"/>
    </source>
</evidence>
<dbReference type="Proteomes" id="UP000008630">
    <property type="component" value="Chromosome"/>
</dbReference>
<reference key="1">
    <citation type="submission" date="2010-11" db="EMBL/GenBank/DDBJ databases">
        <title>The complete genome of Bacteroides helcogenes P 36-108.</title>
        <authorList>
            <consortium name="US DOE Joint Genome Institute (JGI-PGF)"/>
            <person name="Lucas S."/>
            <person name="Copeland A."/>
            <person name="Lapidus A."/>
            <person name="Bruce D."/>
            <person name="Goodwin L."/>
            <person name="Pitluck S."/>
            <person name="Kyrpides N."/>
            <person name="Mavromatis K."/>
            <person name="Ivanova N."/>
            <person name="Zeytun A."/>
            <person name="Brettin T."/>
            <person name="Detter J.C."/>
            <person name="Tapia R."/>
            <person name="Han C."/>
            <person name="Land M."/>
            <person name="Hauser L."/>
            <person name="Markowitz V."/>
            <person name="Cheng J.-F."/>
            <person name="Hugenholtz P."/>
            <person name="Woyke T."/>
            <person name="Wu D."/>
            <person name="Gronow S."/>
            <person name="Wellnitz S."/>
            <person name="Brambilla E."/>
            <person name="Klenk H.-P."/>
            <person name="Eisen J.A."/>
        </authorList>
    </citation>
    <scope>NUCLEOTIDE SEQUENCE</scope>
    <source>
        <strain>P 36-108</strain>
    </source>
</reference>
<feature type="transmembrane region" description="Helical" evidence="1">
    <location>
        <begin position="35"/>
        <end position="51"/>
    </location>
</feature>
<dbReference type="AlphaFoldDB" id="E6SN38"/>
<keyword evidence="3" id="KW-1185">Reference proteome</keyword>
<keyword evidence="1" id="KW-0812">Transmembrane</keyword>
<protein>
    <submittedName>
        <fullName evidence="2">Uncharacterized protein</fullName>
    </submittedName>
</protein>
<proteinExistence type="predicted"/>
<dbReference type="HOGENOM" id="CLU_1375795_0_0_10"/>